<dbReference type="Proteomes" id="UP000701853">
    <property type="component" value="Chromosome 8"/>
</dbReference>
<evidence type="ECO:0000256" key="5">
    <source>
        <dbReference type="ARBA" id="ARBA00022825"/>
    </source>
</evidence>
<evidence type="ECO:0000313" key="12">
    <source>
        <dbReference type="EMBL" id="KAG8484774.1"/>
    </source>
</evidence>
<comment type="similarity">
    <text evidence="1 8">Belongs to the peptidase S8 family.</text>
</comment>
<evidence type="ECO:0000256" key="6">
    <source>
        <dbReference type="ARBA" id="ARBA00023180"/>
    </source>
</evidence>
<dbReference type="Pfam" id="PF05922">
    <property type="entry name" value="Inhibitor_I9"/>
    <property type="match status" value="3"/>
</dbReference>
<feature type="active site" description="Charge relay system" evidence="8">
    <location>
        <position position="1675"/>
    </location>
</feature>
<organism evidence="12 13">
    <name type="scientific">Gossypium anomalum</name>
    <dbReference type="NCBI Taxonomy" id="47600"/>
    <lineage>
        <taxon>Eukaryota</taxon>
        <taxon>Viridiplantae</taxon>
        <taxon>Streptophyta</taxon>
        <taxon>Embryophyta</taxon>
        <taxon>Tracheophyta</taxon>
        <taxon>Spermatophyta</taxon>
        <taxon>Magnoliopsida</taxon>
        <taxon>eudicotyledons</taxon>
        <taxon>Gunneridae</taxon>
        <taxon>Pentapetalae</taxon>
        <taxon>rosids</taxon>
        <taxon>malvids</taxon>
        <taxon>Malvales</taxon>
        <taxon>Malvaceae</taxon>
        <taxon>Malvoideae</taxon>
        <taxon>Gossypium</taxon>
    </lineage>
</organism>
<dbReference type="Gene3D" id="3.30.70.80">
    <property type="entry name" value="Peptidase S8 propeptide/proteinase inhibitor I9"/>
    <property type="match status" value="3"/>
</dbReference>
<gene>
    <name evidence="12" type="ORF">CXB51_021580</name>
</gene>
<dbReference type="FunFam" id="3.30.70.80:FF:000002">
    <property type="entry name" value="Subtilisin-like protease SBT5.3"/>
    <property type="match status" value="1"/>
</dbReference>
<dbReference type="InterPro" id="IPR023828">
    <property type="entry name" value="Peptidase_S8_Ser-AS"/>
</dbReference>
<keyword evidence="5 8" id="KW-0720">Serine protease</keyword>
<reference evidence="12 13" key="1">
    <citation type="journal article" date="2021" name="bioRxiv">
        <title>The Gossypium anomalum genome as a resource for cotton improvement and evolutionary analysis of hybrid incompatibility.</title>
        <authorList>
            <person name="Grover C.E."/>
            <person name="Yuan D."/>
            <person name="Arick M.A."/>
            <person name="Miller E.R."/>
            <person name="Hu G."/>
            <person name="Peterson D.G."/>
            <person name="Wendel J.F."/>
            <person name="Udall J.A."/>
        </authorList>
    </citation>
    <scope>NUCLEOTIDE SEQUENCE [LARGE SCALE GENOMIC DNA]</scope>
    <source>
        <strain evidence="12">JFW-Udall</strain>
        <tissue evidence="12">Leaf</tissue>
    </source>
</reference>
<keyword evidence="4 8" id="KW-0378">Hydrolase</keyword>
<feature type="domain" description="Peptidase S8/S53" evidence="9">
    <location>
        <begin position="1595"/>
        <end position="2042"/>
    </location>
</feature>
<evidence type="ECO:0000256" key="4">
    <source>
        <dbReference type="ARBA" id="ARBA00022801"/>
    </source>
</evidence>
<dbReference type="OrthoDB" id="1735869at2759"/>
<dbReference type="Pfam" id="PF17766">
    <property type="entry name" value="fn3_6"/>
    <property type="match status" value="3"/>
</dbReference>
<dbReference type="Pfam" id="PF00082">
    <property type="entry name" value="Peptidase_S8"/>
    <property type="match status" value="3"/>
</dbReference>
<dbReference type="InterPro" id="IPR041469">
    <property type="entry name" value="Subtilisin-like_FN3"/>
</dbReference>
<dbReference type="CDD" id="cd04852">
    <property type="entry name" value="Peptidases_S8_3"/>
    <property type="match status" value="2"/>
</dbReference>
<dbReference type="PANTHER" id="PTHR10795">
    <property type="entry name" value="PROPROTEIN CONVERTASE SUBTILISIN/KEXIN"/>
    <property type="match status" value="1"/>
</dbReference>
<feature type="domain" description="Inhibitor I9" evidence="10">
    <location>
        <begin position="771"/>
        <end position="848"/>
    </location>
</feature>
<feature type="domain" description="Inhibitor I9" evidence="10">
    <location>
        <begin position="47"/>
        <end position="125"/>
    </location>
</feature>
<evidence type="ECO:0000256" key="8">
    <source>
        <dbReference type="PROSITE-ProRule" id="PRU01240"/>
    </source>
</evidence>
<dbReference type="InterPro" id="IPR045051">
    <property type="entry name" value="SBT"/>
</dbReference>
<evidence type="ECO:0000256" key="2">
    <source>
        <dbReference type="ARBA" id="ARBA00022670"/>
    </source>
</evidence>
<feature type="active site" description="Charge relay system" evidence="7 8">
    <location>
        <position position="932"/>
    </location>
</feature>
<accession>A0A8J5ZAU9</accession>
<feature type="active site" description="Charge relay system" evidence="7 8">
    <location>
        <position position="877"/>
    </location>
</feature>
<dbReference type="InterPro" id="IPR015500">
    <property type="entry name" value="Peptidase_S8_subtilisin-rel"/>
</dbReference>
<feature type="active site" description="Charge relay system" evidence="8">
    <location>
        <position position="1603"/>
    </location>
</feature>
<dbReference type="PROSITE" id="PS51892">
    <property type="entry name" value="SUBTILASE"/>
    <property type="match status" value="3"/>
</dbReference>
<protein>
    <submittedName>
        <fullName evidence="12">Uncharacterized protein</fullName>
    </submittedName>
</protein>
<dbReference type="InterPro" id="IPR000209">
    <property type="entry name" value="Peptidase_S8/S53_dom"/>
</dbReference>
<dbReference type="PRINTS" id="PR00723">
    <property type="entry name" value="SUBTILISIN"/>
</dbReference>
<dbReference type="Gene3D" id="3.40.50.200">
    <property type="entry name" value="Peptidase S8/S53 domain"/>
    <property type="match status" value="3"/>
</dbReference>
<feature type="domain" description="Subtilisin-like protease fibronectin type-III" evidence="11">
    <location>
        <begin position="2116"/>
        <end position="2180"/>
    </location>
</feature>
<feature type="active site" description="Charge relay system" evidence="7 8">
    <location>
        <position position="1272"/>
    </location>
</feature>
<feature type="domain" description="Subtilisin-like protease fibronectin type-III" evidence="11">
    <location>
        <begin position="663"/>
        <end position="761"/>
    </location>
</feature>
<dbReference type="EMBL" id="JAHUZN010000008">
    <property type="protein sequence ID" value="KAG8484774.1"/>
    <property type="molecule type" value="Genomic_DNA"/>
</dbReference>
<feature type="active site" description="Charge relay system" evidence="8">
    <location>
        <position position="556"/>
    </location>
</feature>
<feature type="domain" description="Peptidase S8/S53" evidence="9">
    <location>
        <begin position="147"/>
        <end position="607"/>
    </location>
</feature>
<feature type="domain" description="Peptidase S8/S53" evidence="9">
    <location>
        <begin position="869"/>
        <end position="1323"/>
    </location>
</feature>
<dbReference type="GO" id="GO:0004252">
    <property type="term" value="F:serine-type endopeptidase activity"/>
    <property type="evidence" value="ECO:0007669"/>
    <property type="project" value="UniProtKB-UniRule"/>
</dbReference>
<dbReference type="InterPro" id="IPR037045">
    <property type="entry name" value="S8pro/Inhibitor_I9_sf"/>
</dbReference>
<dbReference type="InterPro" id="IPR010259">
    <property type="entry name" value="S8pro/Inhibitor_I9"/>
</dbReference>
<dbReference type="InterPro" id="IPR034197">
    <property type="entry name" value="Peptidases_S8_3"/>
</dbReference>
<sequence>MFSFILNLQKREKKMAMSSFLLSVDITVILMLCISHCHGAVEDDRKVYIAYLGAAPDREDIASSQHSAMLQSLSTLSSSVENYLIKSYKRSFNGFAAKLTNEEAKKLASFKEVVSVFPSKVYHLQTTRSWDFLGLSQTVKRNATAESNVIVGVLDTGIWPESDSFSDEGFGPPPKKWKGACKGGQNFTCNNKLIGARAYHSDSARDMEGHGTHTASTAAGNNVANASFYGLAEGIARGGVPSARIAAYKVCSGILCLSEDILAGFDDAIADGVDLISVSLGLEIPVDLYQDPVAIGAFHAAEKGVLVLQSAGNSGTTGFQSVSSVAPWILSVAASTTDRLFVDKVVLGNGWKTLTGFSVNSFSLNRTKVPLVYGLQVTSSCDEAHARACYSNCLNKTLAKSKIVLCDVMNGVNAAYDAGALGLITKYQVENVSFVVPLSAITLSSKDYDLVISYHNSTKEPKAEILRSETIKDKFAPIVASFSSRGPNAFVPDVLKARIGLVTWVLSLFCFSVNVLQPDISAPGVDILAAYSPVASPSTTTTDPRRVKYNIISGTSMSCPHVAGVAAYVKTFHPHWSPSAIKSALMTTAFPMDAPRNQGAEFAYGSGHINPVKAIDPGLVYDTIEGDNIRFLCSIGYDEGSIKIIAGNNTSCPKNSTKMLPRDFNYPTLTALVPAGKPFKVTFHRTVTNVGLARSTYNATIATLSELEIKVVPQVLSFKSLTEKKSYNVTVSGKALDKRSMVSATLIWSDDTHDVRNPIVIHTYEGVSRAVYIAYLGSLPDGDYIASSHHCNMLQALSKQSSVENYLIRSYKRSFNGFAAKLTNEEAKKLSSLKGVVSVFPSKVYHLHTTRSWDFLGLNQTVKRNATESNVIVGVFDTGIWPESDSFSGEGFGPPPQKWKGACKGGQNFTCNNKLIGARVYITDSARDTEGHGSHTASTAAGNNVVNASFYGFAEGTARGGVPSARIAAYKVCNGICTSEDILAAFDDAIADGVDLITASLGPFFVFEFYSDAVAIGAFHAAEKGVLVVQSAGNSGLAGFQSVASVAPWILSVAASTMDRHFVNKVVLGNGKALTGLSINTFSLNRAMVPLVYGLQASSDCDEFSARLCFPNCLNKTLVKNKIILCDDMQGVHEAYNAGALGLITKYRYDDVSFVVPMPAITLSSKDYDSVTSYLNSTKQPKAEILRSETITDKPAPIVASFSSKGPNFIVPDILKACISPRTRILSLFFFFTPDISAPGVDILAAYSPVASPSITTTDTRRVKYNIISGTSMSCPHVAGVAAYVKTFHPHWSPSAIKSALMTTAFPMDAPRNQGAEFAYGSGHINPVKAIDPGLVYDNIKGDNIRFLCSIGYDEGSIKNIVGNNTSCPKNSTKMLPRDFNYPTLTAFVPAGKPFTVNFHRTVTNVGIARSTYNATITTLSEPEIKVVPQVLSFKSLTEQKSYNVIVSGKALGETSMVSATLIWSDGTHNVRSSIVIHTYEVCISVRSGAVHEDRETSIFKNVYMELVYIAYLGSLPDGDYIASSHHSNMLQALSKHSSVENYLIRSYKRSFNGFAAKITNEEAKKLSIFHLHTTRSWDFLGRNQTVNRNAAVESNVIVGVIDTGIWPESDSFSDEGFGPPPKKWKGACKGGQNFTCNKLLFISLILIMTWCLSFSKLIRARVYTADSARDTEGHGSHTASSAAGNNVVNASFYGFAEGTAREGFHQQGLMHIKDNMAAFDDAIADGVDLITVSLGLASSTEFYEDAIAIGAFHAAEKGVLVMQSADNSGTAGLQKLESTALCILTVAASTTDRLFVDKIILGNGKTLTVRTIIFSTYVAPKLVRLSINSFSLNTTKFPLVYWLKATSYCDEASARLRCWCIRINTKYELDDVSFVVPLSAITLSSEDYDSVISYLNSTKEPKAEILRSETTKDKFAPTVASFSSRGPNSIVPDILKACIGPLTRISINVLQPDISAPGVDILAAYSPVASPSTTTIDTRRVNYNIILGTSMSCPHVAGVAAYVKTFHPHWSPSAIKSALITTAFPMDAPRNQGAKFAYGSGHVNPVKAIDPGLVYDTIEGDNIRFLCSIGYDEDSIKKLAGKNTSCPKNSTKMLPRDFNYPTLTALVPAGKPFKVTFHRRVTNELEIKVVPQVLSFKSLTEKKSYNVTVSGKALDKRSMVSATLIWSDDTYDVRNPIVIHRNEGVSRAV</sequence>
<evidence type="ECO:0000259" key="11">
    <source>
        <dbReference type="Pfam" id="PF17766"/>
    </source>
</evidence>
<keyword evidence="2 8" id="KW-0645">Protease</keyword>
<evidence type="ECO:0000259" key="10">
    <source>
        <dbReference type="Pfam" id="PF05922"/>
    </source>
</evidence>
<comment type="caution">
    <text evidence="12">The sequence shown here is derived from an EMBL/GenBank/DDBJ whole genome shotgun (WGS) entry which is preliminary data.</text>
</comment>
<keyword evidence="3" id="KW-0732">Signal</keyword>
<name>A0A8J5ZAU9_9ROSI</name>
<dbReference type="InterPro" id="IPR036852">
    <property type="entry name" value="Peptidase_S8/S53_dom_sf"/>
</dbReference>
<feature type="domain" description="Inhibitor I9" evidence="10">
    <location>
        <begin position="1508"/>
        <end position="1568"/>
    </location>
</feature>
<keyword evidence="13" id="KW-1185">Reference proteome</keyword>
<dbReference type="PROSITE" id="PS00138">
    <property type="entry name" value="SUBTILASE_SER"/>
    <property type="match status" value="3"/>
</dbReference>
<evidence type="ECO:0000256" key="7">
    <source>
        <dbReference type="PIRSR" id="PIRSR615500-1"/>
    </source>
</evidence>
<feature type="active site" description="Charge relay system" evidence="8">
    <location>
        <position position="155"/>
    </location>
</feature>
<keyword evidence="6" id="KW-0325">Glycoprotein</keyword>
<proteinExistence type="inferred from homology"/>
<evidence type="ECO:0000313" key="13">
    <source>
        <dbReference type="Proteomes" id="UP000701853"/>
    </source>
</evidence>
<dbReference type="Gene3D" id="2.60.40.2310">
    <property type="match status" value="3"/>
</dbReference>
<feature type="active site" description="Charge relay system" evidence="8">
    <location>
        <position position="1991"/>
    </location>
</feature>
<feature type="active site" description="Charge relay system" evidence="8">
    <location>
        <position position="210"/>
    </location>
</feature>
<evidence type="ECO:0000256" key="1">
    <source>
        <dbReference type="ARBA" id="ARBA00011073"/>
    </source>
</evidence>
<evidence type="ECO:0000256" key="3">
    <source>
        <dbReference type="ARBA" id="ARBA00022729"/>
    </source>
</evidence>
<feature type="domain" description="Subtilisin-like protease fibronectin type-III" evidence="11">
    <location>
        <begin position="1379"/>
        <end position="1477"/>
    </location>
</feature>
<evidence type="ECO:0000259" key="9">
    <source>
        <dbReference type="Pfam" id="PF00082"/>
    </source>
</evidence>
<dbReference type="Gene3D" id="3.50.30.30">
    <property type="match status" value="3"/>
</dbReference>
<dbReference type="GO" id="GO:0006508">
    <property type="term" value="P:proteolysis"/>
    <property type="evidence" value="ECO:0007669"/>
    <property type="project" value="UniProtKB-KW"/>
</dbReference>
<dbReference type="SUPFAM" id="SSF52743">
    <property type="entry name" value="Subtilisin-like"/>
    <property type="match status" value="3"/>
</dbReference>
<dbReference type="CDD" id="cd02120">
    <property type="entry name" value="PA_subtilisin_like"/>
    <property type="match status" value="2"/>
</dbReference>